<feature type="transmembrane region" description="Helical" evidence="8">
    <location>
        <begin position="121"/>
        <end position="138"/>
    </location>
</feature>
<dbReference type="NCBIfam" id="TIGR04178">
    <property type="entry name" value="exo_archaeo"/>
    <property type="match status" value="1"/>
</dbReference>
<keyword evidence="4 8" id="KW-0812">Transmembrane</keyword>
<dbReference type="HOGENOM" id="CLU_065975_0_0_0"/>
<dbReference type="InterPro" id="IPR026392">
    <property type="entry name" value="Exo/Archaeosortase_dom"/>
</dbReference>
<evidence type="ECO:0000256" key="3">
    <source>
        <dbReference type="ARBA" id="ARBA00022670"/>
    </source>
</evidence>
<dbReference type="GO" id="GO:0008233">
    <property type="term" value="F:peptidase activity"/>
    <property type="evidence" value="ECO:0007669"/>
    <property type="project" value="UniProtKB-KW"/>
</dbReference>
<reference evidence="9" key="1">
    <citation type="journal article" date="2015" name="PeerJ">
        <title>First genomic representation of candidate bacterial phylum KSB3 points to enhanced environmental sensing as a trigger of wastewater bulking.</title>
        <authorList>
            <person name="Sekiguchi Y."/>
            <person name="Ohashi A."/>
            <person name="Parks D.H."/>
            <person name="Yamauchi T."/>
            <person name="Tyson G.W."/>
            <person name="Hugenholtz P."/>
        </authorList>
    </citation>
    <scope>NUCLEOTIDE SEQUENCE [LARGE SCALE GENOMIC DNA]</scope>
</reference>
<dbReference type="eggNOG" id="COG1269">
    <property type="taxonomic scope" value="Bacteria"/>
</dbReference>
<feature type="transmembrane region" description="Helical" evidence="8">
    <location>
        <begin position="185"/>
        <end position="205"/>
    </location>
</feature>
<evidence type="ECO:0000256" key="2">
    <source>
        <dbReference type="ARBA" id="ARBA00022475"/>
    </source>
</evidence>
<dbReference type="InterPro" id="IPR019127">
    <property type="entry name" value="Exosortase"/>
</dbReference>
<evidence type="ECO:0008006" key="11">
    <source>
        <dbReference type="Google" id="ProtNLM"/>
    </source>
</evidence>
<protein>
    <recommendedName>
        <fullName evidence="11">Eight transmembrane protein EpsH</fullName>
    </recommendedName>
</protein>
<keyword evidence="10" id="KW-1185">Reference proteome</keyword>
<gene>
    <name evidence="9" type="ORF">U27_06003</name>
</gene>
<keyword evidence="3" id="KW-0645">Protease</keyword>
<feature type="transmembrane region" description="Helical" evidence="8">
    <location>
        <begin position="145"/>
        <end position="165"/>
    </location>
</feature>
<evidence type="ECO:0000256" key="4">
    <source>
        <dbReference type="ARBA" id="ARBA00022692"/>
    </source>
</evidence>
<dbReference type="Pfam" id="PF09721">
    <property type="entry name" value="Exosortase_EpsH"/>
    <property type="match status" value="1"/>
</dbReference>
<evidence type="ECO:0000256" key="6">
    <source>
        <dbReference type="ARBA" id="ARBA00022989"/>
    </source>
</evidence>
<dbReference type="EMBL" id="DF820469">
    <property type="protein sequence ID" value="GAK59027.1"/>
    <property type="molecule type" value="Genomic_DNA"/>
</dbReference>
<proteinExistence type="predicted"/>
<dbReference type="AlphaFoldDB" id="A0A081C372"/>
<evidence type="ECO:0000313" key="10">
    <source>
        <dbReference type="Proteomes" id="UP000030661"/>
    </source>
</evidence>
<feature type="transmembrane region" description="Helical" evidence="8">
    <location>
        <begin position="212"/>
        <end position="240"/>
    </location>
</feature>
<dbReference type="Proteomes" id="UP000030661">
    <property type="component" value="Unassembled WGS sequence"/>
</dbReference>
<keyword evidence="6 8" id="KW-1133">Transmembrane helix</keyword>
<dbReference type="GO" id="GO:0005886">
    <property type="term" value="C:plasma membrane"/>
    <property type="evidence" value="ECO:0007669"/>
    <property type="project" value="UniProtKB-SubCell"/>
</dbReference>
<organism evidence="9">
    <name type="scientific">Vecturithrix granuli</name>
    <dbReference type="NCBI Taxonomy" id="1499967"/>
    <lineage>
        <taxon>Bacteria</taxon>
        <taxon>Candidatus Moduliflexota</taxon>
        <taxon>Candidatus Vecturitrichia</taxon>
        <taxon>Candidatus Vecturitrichales</taxon>
        <taxon>Candidatus Vecturitrichaceae</taxon>
        <taxon>Candidatus Vecturithrix</taxon>
    </lineage>
</organism>
<feature type="transmembrane region" description="Helical" evidence="8">
    <location>
        <begin position="252"/>
        <end position="272"/>
    </location>
</feature>
<keyword evidence="7 8" id="KW-0472">Membrane</keyword>
<dbReference type="NCBIfam" id="TIGR03109">
    <property type="entry name" value="exosort_XrtA"/>
    <property type="match status" value="1"/>
</dbReference>
<dbReference type="NCBIfam" id="TIGR02602">
    <property type="entry name" value="8TM_EpsH"/>
    <property type="match status" value="1"/>
</dbReference>
<evidence type="ECO:0000256" key="8">
    <source>
        <dbReference type="SAM" id="Phobius"/>
    </source>
</evidence>
<dbReference type="InterPro" id="IPR017540">
    <property type="entry name" value="Exosortase-1"/>
</dbReference>
<dbReference type="GO" id="GO:0006508">
    <property type="term" value="P:proteolysis"/>
    <property type="evidence" value="ECO:0007669"/>
    <property type="project" value="UniProtKB-KW"/>
</dbReference>
<dbReference type="InterPro" id="IPR013426">
    <property type="entry name" value="EpsH-like"/>
</dbReference>
<dbReference type="STRING" id="1499967.U27_06003"/>
<keyword evidence="5" id="KW-0378">Hydrolase</keyword>
<evidence type="ECO:0000256" key="1">
    <source>
        <dbReference type="ARBA" id="ARBA00004651"/>
    </source>
</evidence>
<feature type="transmembrane region" description="Helical" evidence="8">
    <location>
        <begin position="13"/>
        <end position="33"/>
    </location>
</feature>
<evidence type="ECO:0000256" key="7">
    <source>
        <dbReference type="ARBA" id="ARBA00023136"/>
    </source>
</evidence>
<keyword evidence="2" id="KW-1003">Cell membrane</keyword>
<accession>A0A081C372</accession>
<sequence length="284" mass="31794">MKSSLASIHGLKITILSVLLLILYSPTFSMFLYDWKNDDNYSHGFLVPFIVGYLVWTKKDELQQLIPKSSFWGLVLLIGGLLIYVVGTIGAEWFLKRSSLIIVLGGVILFVYGMAYFKTLLFPLLFLIFMVPLPAIIYKALAFKLQLFVSVISAKLISALGIAVFRSGNIIEVASGPLAVEEACSGMRSIMALLALSSLFAYLMYRSRLKQWILVAFALPIAVVTNIIRVTSTGILAHYFGREVAEGVLHESFGWIVFVIAFILLFLLSKLLDWIFPFPERTPH</sequence>
<feature type="transmembrane region" description="Helical" evidence="8">
    <location>
        <begin position="40"/>
        <end position="56"/>
    </location>
</feature>
<name>A0A081C372_VECG1</name>
<feature type="transmembrane region" description="Helical" evidence="8">
    <location>
        <begin position="98"/>
        <end position="115"/>
    </location>
</feature>
<evidence type="ECO:0000256" key="5">
    <source>
        <dbReference type="ARBA" id="ARBA00022801"/>
    </source>
</evidence>
<feature type="transmembrane region" description="Helical" evidence="8">
    <location>
        <begin position="71"/>
        <end position="91"/>
    </location>
</feature>
<evidence type="ECO:0000313" key="9">
    <source>
        <dbReference type="EMBL" id="GAK59027.1"/>
    </source>
</evidence>
<comment type="subcellular location">
    <subcellularLocation>
        <location evidence="1">Cell membrane</location>
        <topology evidence="1">Multi-pass membrane protein</topology>
    </subcellularLocation>
</comment>